<evidence type="ECO:0000256" key="6">
    <source>
        <dbReference type="ARBA" id="ARBA00093785"/>
    </source>
</evidence>
<dbReference type="InterPro" id="IPR008622">
    <property type="entry name" value="FliT"/>
</dbReference>
<evidence type="ECO:0000313" key="9">
    <source>
        <dbReference type="EMBL" id="GGL54419.1"/>
    </source>
</evidence>
<evidence type="ECO:0000256" key="3">
    <source>
        <dbReference type="ARBA" id="ARBA00022795"/>
    </source>
</evidence>
<comment type="similarity">
    <text evidence="6">Belongs to the bacillales FliT family.</text>
</comment>
<keyword evidence="10" id="KW-1185">Reference proteome</keyword>
<evidence type="ECO:0000256" key="5">
    <source>
        <dbReference type="ARBA" id="ARBA00093765"/>
    </source>
</evidence>
<accession>A0A917W2B7</accession>
<evidence type="ECO:0000256" key="4">
    <source>
        <dbReference type="ARBA" id="ARBA00023186"/>
    </source>
</evidence>
<dbReference type="RefSeq" id="WP_229727542.1">
    <property type="nucleotide sequence ID" value="NZ_BMOK01000006.1"/>
</dbReference>
<gene>
    <name evidence="9" type="ORF">GCM10007968_18100</name>
</gene>
<keyword evidence="2" id="KW-0963">Cytoplasm</keyword>
<evidence type="ECO:0000256" key="8">
    <source>
        <dbReference type="SAM" id="MobiDB-lite"/>
    </source>
</evidence>
<dbReference type="EMBL" id="BMOK01000006">
    <property type="protein sequence ID" value="GGL54419.1"/>
    <property type="molecule type" value="Genomic_DNA"/>
</dbReference>
<proteinExistence type="inferred from homology"/>
<evidence type="ECO:0000256" key="7">
    <source>
        <dbReference type="ARBA" id="ARBA00093797"/>
    </source>
</evidence>
<name>A0A917W2B7_9BACL</name>
<dbReference type="Proteomes" id="UP000654670">
    <property type="component" value="Unassembled WGS sequence"/>
</dbReference>
<dbReference type="AlphaFoldDB" id="A0A917W2B7"/>
<feature type="region of interest" description="Disordered" evidence="8">
    <location>
        <begin position="88"/>
        <end position="114"/>
    </location>
</feature>
<evidence type="ECO:0000313" key="10">
    <source>
        <dbReference type="Proteomes" id="UP000654670"/>
    </source>
</evidence>
<organism evidence="9 10">
    <name type="scientific">Sporolactobacillus putidus</name>
    <dbReference type="NCBI Taxonomy" id="492735"/>
    <lineage>
        <taxon>Bacteria</taxon>
        <taxon>Bacillati</taxon>
        <taxon>Bacillota</taxon>
        <taxon>Bacilli</taxon>
        <taxon>Bacillales</taxon>
        <taxon>Sporolactobacillaceae</taxon>
        <taxon>Sporolactobacillus</taxon>
    </lineage>
</organism>
<keyword evidence="3" id="KW-1005">Bacterial flagellum biogenesis</keyword>
<protein>
    <recommendedName>
        <fullName evidence="7">Flagellar protein FliT</fullName>
    </recommendedName>
</protein>
<comment type="caution">
    <text evidence="9">The sequence shown here is derived from an EMBL/GenBank/DDBJ whole genome shotgun (WGS) entry which is preliminary data.</text>
</comment>
<sequence length="114" mass="13471">MMFRELYDQTLAIKKLLDQADQTDRERLIKKLQRMFDKRGEILKHLPGVTSDEDKELIREVADMNHGINTAMQGVKQSIVNDMNQFRHHKHSVSRYQNPFQGPTKDGMFLDKRE</sequence>
<reference evidence="9" key="1">
    <citation type="journal article" date="2014" name="Int. J. Syst. Evol. Microbiol.">
        <title>Complete genome sequence of Corynebacterium casei LMG S-19264T (=DSM 44701T), isolated from a smear-ripened cheese.</title>
        <authorList>
            <consortium name="US DOE Joint Genome Institute (JGI-PGF)"/>
            <person name="Walter F."/>
            <person name="Albersmeier A."/>
            <person name="Kalinowski J."/>
            <person name="Ruckert C."/>
        </authorList>
    </citation>
    <scope>NUCLEOTIDE SEQUENCE</scope>
    <source>
        <strain evidence="9">JCM 15325</strain>
    </source>
</reference>
<comment type="subcellular location">
    <subcellularLocation>
        <location evidence="1">Cytoplasm</location>
        <location evidence="1">Cytosol</location>
    </subcellularLocation>
</comment>
<evidence type="ECO:0000256" key="1">
    <source>
        <dbReference type="ARBA" id="ARBA00004514"/>
    </source>
</evidence>
<keyword evidence="4" id="KW-0143">Chaperone</keyword>
<comment type="function">
    <text evidence="5">May act as an export chaperone for the filament capping protein FliD.</text>
</comment>
<reference evidence="9" key="2">
    <citation type="submission" date="2020-09" db="EMBL/GenBank/DDBJ databases">
        <authorList>
            <person name="Sun Q."/>
            <person name="Ohkuma M."/>
        </authorList>
    </citation>
    <scope>NUCLEOTIDE SEQUENCE</scope>
    <source>
        <strain evidence="9">JCM 15325</strain>
    </source>
</reference>
<dbReference type="Pfam" id="PF05400">
    <property type="entry name" value="FliT"/>
    <property type="match status" value="1"/>
</dbReference>
<evidence type="ECO:0000256" key="2">
    <source>
        <dbReference type="ARBA" id="ARBA00022490"/>
    </source>
</evidence>